<keyword evidence="1" id="KW-1133">Transmembrane helix</keyword>
<reference evidence="3" key="1">
    <citation type="submission" date="2014-01" db="EMBL/GenBank/DDBJ databases">
        <title>The Genome Sequence of Anopheles farauti FAR1 (V2).</title>
        <authorList>
            <consortium name="The Broad Institute Genomics Platform"/>
            <person name="Neafsey D.E."/>
            <person name="Besansky N."/>
            <person name="Howell P."/>
            <person name="Walton C."/>
            <person name="Young S.K."/>
            <person name="Zeng Q."/>
            <person name="Gargeya S."/>
            <person name="Fitzgerald M."/>
            <person name="Haas B."/>
            <person name="Abouelleil A."/>
            <person name="Allen A.W."/>
            <person name="Alvarado L."/>
            <person name="Arachchi H.M."/>
            <person name="Berlin A.M."/>
            <person name="Chapman S.B."/>
            <person name="Gainer-Dewar J."/>
            <person name="Goldberg J."/>
            <person name="Griggs A."/>
            <person name="Gujja S."/>
            <person name="Hansen M."/>
            <person name="Howarth C."/>
            <person name="Imamovic A."/>
            <person name="Ireland A."/>
            <person name="Larimer J."/>
            <person name="McCowan C."/>
            <person name="Murphy C."/>
            <person name="Pearson M."/>
            <person name="Poon T.W."/>
            <person name="Priest M."/>
            <person name="Roberts A."/>
            <person name="Saif S."/>
            <person name="Shea T."/>
            <person name="Sisk P."/>
            <person name="Sykes S."/>
            <person name="Wortman J."/>
            <person name="Nusbaum C."/>
            <person name="Birren B."/>
        </authorList>
    </citation>
    <scope>NUCLEOTIDE SEQUENCE [LARGE SCALE GENOMIC DNA]</scope>
    <source>
        <strain evidence="3">FAR1</strain>
    </source>
</reference>
<dbReference type="EnsemblMetazoa" id="AFAF008908-RA">
    <property type="protein sequence ID" value="AFAF008908-PA"/>
    <property type="gene ID" value="AFAF008908"/>
</dbReference>
<keyword evidence="3" id="KW-1185">Reference proteome</keyword>
<name>A0A182QF45_9DIPT</name>
<dbReference type="Proteomes" id="UP000075886">
    <property type="component" value="Unassembled WGS sequence"/>
</dbReference>
<dbReference type="AlphaFoldDB" id="A0A182QF45"/>
<proteinExistence type="predicted"/>
<dbReference type="EMBL" id="AXCN02000707">
    <property type="status" value="NOT_ANNOTATED_CDS"/>
    <property type="molecule type" value="Genomic_DNA"/>
</dbReference>
<feature type="transmembrane region" description="Helical" evidence="1">
    <location>
        <begin position="95"/>
        <end position="116"/>
    </location>
</feature>
<dbReference type="VEuPathDB" id="VectorBase:AFAF008908"/>
<accession>A0A182QF45</accession>
<protein>
    <submittedName>
        <fullName evidence="2">Uncharacterized protein</fullName>
    </submittedName>
</protein>
<reference evidence="2" key="2">
    <citation type="submission" date="2020-05" db="UniProtKB">
        <authorList>
            <consortium name="EnsemblMetazoa"/>
        </authorList>
    </citation>
    <scope>IDENTIFICATION</scope>
    <source>
        <strain evidence="2">FAR1</strain>
    </source>
</reference>
<evidence type="ECO:0000256" key="1">
    <source>
        <dbReference type="SAM" id="Phobius"/>
    </source>
</evidence>
<organism evidence="2 3">
    <name type="scientific">Anopheles farauti</name>
    <dbReference type="NCBI Taxonomy" id="69004"/>
    <lineage>
        <taxon>Eukaryota</taxon>
        <taxon>Metazoa</taxon>
        <taxon>Ecdysozoa</taxon>
        <taxon>Arthropoda</taxon>
        <taxon>Hexapoda</taxon>
        <taxon>Insecta</taxon>
        <taxon>Pterygota</taxon>
        <taxon>Neoptera</taxon>
        <taxon>Endopterygota</taxon>
        <taxon>Diptera</taxon>
        <taxon>Nematocera</taxon>
        <taxon>Culicoidea</taxon>
        <taxon>Culicidae</taxon>
        <taxon>Anophelinae</taxon>
        <taxon>Anopheles</taxon>
    </lineage>
</organism>
<keyword evidence="1" id="KW-0812">Transmembrane</keyword>
<evidence type="ECO:0000313" key="3">
    <source>
        <dbReference type="Proteomes" id="UP000075886"/>
    </source>
</evidence>
<keyword evidence="1" id="KW-0472">Membrane</keyword>
<evidence type="ECO:0000313" key="2">
    <source>
        <dbReference type="EnsemblMetazoa" id="AFAF008908-PA"/>
    </source>
</evidence>
<sequence length="166" mass="18320">MTDHCHTGTGRRVVIARSESGTTEQCTRLGMGLMVRVRLVLMLHQIQIVQIVQLRVEKGAIEIAWQQRVQIIHQTVAQLERIGRRGNVATSVECIVLRTLLLRLLLRLLLLLLLLWSHSAATTRKFTNSGLDMATLLLPPITDDGDTAAVPVVPAATTRFSLATAV</sequence>